<reference evidence="1 2" key="1">
    <citation type="submission" date="2016-11" db="EMBL/GenBank/DDBJ databases">
        <title>The macronuclear genome of Stentor coeruleus: a giant cell with tiny introns.</title>
        <authorList>
            <person name="Slabodnick M."/>
            <person name="Ruby J.G."/>
            <person name="Reiff S.B."/>
            <person name="Swart E.C."/>
            <person name="Gosai S."/>
            <person name="Prabakaran S."/>
            <person name="Witkowska E."/>
            <person name="Larue G.E."/>
            <person name="Fisher S."/>
            <person name="Freeman R.M."/>
            <person name="Gunawardena J."/>
            <person name="Chu W."/>
            <person name="Stover N.A."/>
            <person name="Gregory B.D."/>
            <person name="Nowacki M."/>
            <person name="Derisi J."/>
            <person name="Roy S.W."/>
            <person name="Marshall W.F."/>
            <person name="Sood P."/>
        </authorList>
    </citation>
    <scope>NUCLEOTIDE SEQUENCE [LARGE SCALE GENOMIC DNA]</scope>
    <source>
        <strain evidence="1">WM001</strain>
    </source>
</reference>
<evidence type="ECO:0000313" key="2">
    <source>
        <dbReference type="Proteomes" id="UP000187209"/>
    </source>
</evidence>
<proteinExistence type="predicted"/>
<comment type="caution">
    <text evidence="1">The sequence shown here is derived from an EMBL/GenBank/DDBJ whole genome shotgun (WGS) entry which is preliminary data.</text>
</comment>
<sequence length="130" mass="15669">MRRKRIRGIYTNKAVKRCPTCEKCCTQCKGPCKTYSYDPKIRALAGENHTINNNNYARKPKPYRMGIGDYKCTKKFNFFNPRDHKRSRMDCFTYKVYQDFKNRAKKDLEDQLKCYEHELYADSLRKTFKH</sequence>
<dbReference type="Proteomes" id="UP000187209">
    <property type="component" value="Unassembled WGS sequence"/>
</dbReference>
<accession>A0A1R2CJ52</accession>
<protein>
    <submittedName>
        <fullName evidence="1">Uncharacterized protein</fullName>
    </submittedName>
</protein>
<evidence type="ECO:0000313" key="1">
    <source>
        <dbReference type="EMBL" id="OMJ89038.1"/>
    </source>
</evidence>
<dbReference type="EMBL" id="MPUH01000135">
    <property type="protein sequence ID" value="OMJ89038.1"/>
    <property type="molecule type" value="Genomic_DNA"/>
</dbReference>
<gene>
    <name evidence="1" type="ORF">SteCoe_8858</name>
</gene>
<name>A0A1R2CJ52_9CILI</name>
<dbReference type="AlphaFoldDB" id="A0A1R2CJ52"/>
<organism evidence="1 2">
    <name type="scientific">Stentor coeruleus</name>
    <dbReference type="NCBI Taxonomy" id="5963"/>
    <lineage>
        <taxon>Eukaryota</taxon>
        <taxon>Sar</taxon>
        <taxon>Alveolata</taxon>
        <taxon>Ciliophora</taxon>
        <taxon>Postciliodesmatophora</taxon>
        <taxon>Heterotrichea</taxon>
        <taxon>Heterotrichida</taxon>
        <taxon>Stentoridae</taxon>
        <taxon>Stentor</taxon>
    </lineage>
</organism>
<keyword evidence="2" id="KW-1185">Reference proteome</keyword>